<evidence type="ECO:0000313" key="3">
    <source>
        <dbReference type="EMBL" id="TWU10056.1"/>
    </source>
</evidence>
<sequence length="557" mass="63490">MQKLKDTVSVERETKLPIEEASAPDHPIPSGGWRWFAVWEVMLVVALFFIYAGDAPPMVNEAHYLVKAKNVWQPDWCANDLFTASGKAHTTFYYVFGWPTLFVSLQTTAWLGRFVGWTLIAFGLYRLTTSLIATRFATLGVAVAWIASIEYGNLAGEWIIGGIEAKVPAYGFVLLALAELVHRRFNRVWILLGIASAFHVLTGGWAVVAAAVTWLLCERHQHDRKPFFTPALFAGGAIALLGVVPALWLTMGGTPEESVRAARIYTYFRLPHHLLPANFPFHWYLRHGVLLATALLLAWITRHQGHRERWNRVGAFTTGAIAIAFIGLMLGLLKDYAPDLAAKLLRYYWFRLSDAVVALWFSLLAMRCLCQPKPVPLWRTPGLWAITVCAVLVSYSSWKRIQLAVPPSTSNAVLGWDVDADPAVQQQVFNDWQNVCHWIRLTTASDAIFLTPRHQQSFKWYAERAEVVNWKDVPQDSKSLHEWYARFREIYPIRLSTIRVTIHYPSLLKYREKYGVNYIVVDRRITGEHLPMVRVYPLSEDENETYAVYELPYALAR</sequence>
<keyword evidence="1" id="KW-0472">Membrane</keyword>
<name>A0A5C6BFH5_9BACT</name>
<feature type="transmembrane region" description="Helical" evidence="1">
    <location>
        <begin position="158"/>
        <end position="177"/>
    </location>
</feature>
<comment type="caution">
    <text evidence="3">The sequence shown here is derived from an EMBL/GenBank/DDBJ whole genome shotgun (WGS) entry which is preliminary data.</text>
</comment>
<keyword evidence="4" id="KW-1185">Reference proteome</keyword>
<protein>
    <recommendedName>
        <fullName evidence="2">DUF6798 domain-containing protein</fullName>
    </recommendedName>
</protein>
<organism evidence="3 4">
    <name type="scientific">Novipirellula galeiformis</name>
    <dbReference type="NCBI Taxonomy" id="2528004"/>
    <lineage>
        <taxon>Bacteria</taxon>
        <taxon>Pseudomonadati</taxon>
        <taxon>Planctomycetota</taxon>
        <taxon>Planctomycetia</taxon>
        <taxon>Pirellulales</taxon>
        <taxon>Pirellulaceae</taxon>
        <taxon>Novipirellula</taxon>
    </lineage>
</organism>
<feature type="transmembrane region" description="Helical" evidence="1">
    <location>
        <begin position="33"/>
        <end position="52"/>
    </location>
</feature>
<proteinExistence type="predicted"/>
<feature type="transmembrane region" description="Helical" evidence="1">
    <location>
        <begin position="382"/>
        <end position="398"/>
    </location>
</feature>
<keyword evidence="1" id="KW-0812">Transmembrane</keyword>
<feature type="transmembrane region" description="Helical" evidence="1">
    <location>
        <begin position="189"/>
        <end position="215"/>
    </location>
</feature>
<dbReference type="Pfam" id="PF20604">
    <property type="entry name" value="DUF6798"/>
    <property type="match status" value="1"/>
</dbReference>
<feature type="transmembrane region" description="Helical" evidence="1">
    <location>
        <begin position="283"/>
        <end position="301"/>
    </location>
</feature>
<dbReference type="InterPro" id="IPR046477">
    <property type="entry name" value="DUF6798"/>
</dbReference>
<evidence type="ECO:0000259" key="2">
    <source>
        <dbReference type="Pfam" id="PF20604"/>
    </source>
</evidence>
<reference evidence="3 4" key="1">
    <citation type="submission" date="2019-02" db="EMBL/GenBank/DDBJ databases">
        <title>Deep-cultivation of Planctomycetes and their phenomic and genomic characterization uncovers novel biology.</title>
        <authorList>
            <person name="Wiegand S."/>
            <person name="Jogler M."/>
            <person name="Boedeker C."/>
            <person name="Pinto D."/>
            <person name="Vollmers J."/>
            <person name="Rivas-Marin E."/>
            <person name="Kohn T."/>
            <person name="Peeters S.H."/>
            <person name="Heuer A."/>
            <person name="Rast P."/>
            <person name="Oberbeckmann S."/>
            <person name="Bunk B."/>
            <person name="Jeske O."/>
            <person name="Meyerdierks A."/>
            <person name="Storesund J.E."/>
            <person name="Kallscheuer N."/>
            <person name="Luecker S."/>
            <person name="Lage O.M."/>
            <person name="Pohl T."/>
            <person name="Merkel B.J."/>
            <person name="Hornburger P."/>
            <person name="Mueller R.-W."/>
            <person name="Bruemmer F."/>
            <person name="Labrenz M."/>
            <person name="Spormann A.M."/>
            <person name="Op Den Camp H."/>
            <person name="Overmann J."/>
            <person name="Amann R."/>
            <person name="Jetten M.S.M."/>
            <person name="Mascher T."/>
            <person name="Medema M.H."/>
            <person name="Devos D.P."/>
            <person name="Kaster A.-K."/>
            <person name="Ovreas L."/>
            <person name="Rohde M."/>
            <person name="Galperin M.Y."/>
            <person name="Jogler C."/>
        </authorList>
    </citation>
    <scope>NUCLEOTIDE SEQUENCE [LARGE SCALE GENOMIC DNA]</scope>
    <source>
        <strain evidence="3 4">Pla52o</strain>
    </source>
</reference>
<dbReference type="AlphaFoldDB" id="A0A5C6BFH5"/>
<evidence type="ECO:0000256" key="1">
    <source>
        <dbReference type="SAM" id="Phobius"/>
    </source>
</evidence>
<keyword evidence="1" id="KW-1133">Transmembrane helix</keyword>
<dbReference type="Proteomes" id="UP000316304">
    <property type="component" value="Unassembled WGS sequence"/>
</dbReference>
<dbReference type="RefSeq" id="WP_231612683.1">
    <property type="nucleotide sequence ID" value="NZ_SJPT01000022.1"/>
</dbReference>
<accession>A0A5C6BFH5</accession>
<gene>
    <name evidence="3" type="ORF">Pla52o_57920</name>
</gene>
<feature type="transmembrane region" description="Helical" evidence="1">
    <location>
        <begin position="348"/>
        <end position="370"/>
    </location>
</feature>
<feature type="domain" description="DUF6798" evidence="2">
    <location>
        <begin position="431"/>
        <end position="490"/>
    </location>
</feature>
<evidence type="ECO:0000313" key="4">
    <source>
        <dbReference type="Proteomes" id="UP000316304"/>
    </source>
</evidence>
<feature type="transmembrane region" description="Helical" evidence="1">
    <location>
        <begin position="313"/>
        <end position="333"/>
    </location>
</feature>
<feature type="transmembrane region" description="Helical" evidence="1">
    <location>
        <begin position="92"/>
        <end position="112"/>
    </location>
</feature>
<feature type="transmembrane region" description="Helical" evidence="1">
    <location>
        <begin position="227"/>
        <end position="248"/>
    </location>
</feature>
<feature type="transmembrane region" description="Helical" evidence="1">
    <location>
        <begin position="124"/>
        <end position="146"/>
    </location>
</feature>
<dbReference type="EMBL" id="SJPT01000022">
    <property type="protein sequence ID" value="TWU10056.1"/>
    <property type="molecule type" value="Genomic_DNA"/>
</dbReference>